<dbReference type="EMBL" id="BAABJR010000024">
    <property type="protein sequence ID" value="GAA5216162.1"/>
    <property type="molecule type" value="Genomic_DNA"/>
</dbReference>
<evidence type="ECO:0000313" key="1">
    <source>
        <dbReference type="EMBL" id="GAA5216162.1"/>
    </source>
</evidence>
<reference evidence="2" key="1">
    <citation type="journal article" date="2019" name="Int. J. Syst. Evol. Microbiol.">
        <title>The Global Catalogue of Microorganisms (GCM) 10K type strain sequencing project: providing services to taxonomists for standard genome sequencing and annotation.</title>
        <authorList>
            <consortium name="The Broad Institute Genomics Platform"/>
            <consortium name="The Broad Institute Genome Sequencing Center for Infectious Disease"/>
            <person name="Wu L."/>
            <person name="Ma J."/>
        </authorList>
    </citation>
    <scope>NUCLEOTIDE SEQUENCE [LARGE SCALE GENOMIC DNA]</scope>
    <source>
        <strain evidence="2">JCM 18306</strain>
    </source>
</reference>
<proteinExistence type="predicted"/>
<protein>
    <submittedName>
        <fullName evidence="1">Uncharacterized protein</fullName>
    </submittedName>
</protein>
<organism evidence="1 2">
    <name type="scientific">Streptomyces thinghirensis</name>
    <dbReference type="NCBI Taxonomy" id="551547"/>
    <lineage>
        <taxon>Bacteria</taxon>
        <taxon>Bacillati</taxon>
        <taxon>Actinomycetota</taxon>
        <taxon>Actinomycetes</taxon>
        <taxon>Kitasatosporales</taxon>
        <taxon>Streptomycetaceae</taxon>
        <taxon>Streptomyces</taxon>
    </lineage>
</organism>
<accession>A0ABP9TF89</accession>
<sequence length="54" mass="6279">MSLWPVFYARVNIESSGVPDERTSRWVRQRADGDVDECVRVRAEAHARDDYPVD</sequence>
<gene>
    <name evidence="1" type="ORF">GCM10023323_68110</name>
</gene>
<dbReference type="Proteomes" id="UP001499878">
    <property type="component" value="Unassembled WGS sequence"/>
</dbReference>
<comment type="caution">
    <text evidence="1">The sequence shown here is derived from an EMBL/GenBank/DDBJ whole genome shotgun (WGS) entry which is preliminary data.</text>
</comment>
<keyword evidence="2" id="KW-1185">Reference proteome</keyword>
<name>A0ABP9TF89_9ACTN</name>
<evidence type="ECO:0000313" key="2">
    <source>
        <dbReference type="Proteomes" id="UP001499878"/>
    </source>
</evidence>